<dbReference type="PROSITE" id="PS00018">
    <property type="entry name" value="EF_HAND_1"/>
    <property type="match status" value="1"/>
</dbReference>
<evidence type="ECO:0000256" key="10">
    <source>
        <dbReference type="SAM" id="SignalP"/>
    </source>
</evidence>
<dbReference type="InterPro" id="IPR002048">
    <property type="entry name" value="EF_hand_dom"/>
</dbReference>
<sequence>MARSICFASKTCIFIFLIICYVPFCCARDTIPSNASISDGETIISAGDIFELGFFNPVKGIVRRYLGIWYYKSDPKTIVWVANRDRPLFNTTGVFGIGEDGNLVLFDGNKDLFWNTSLTNLGGSKLMVKLLDSGNLVLGKEDDQDSGWFWESFQNPTDTFLAGMKMDENLILVSWASPFNPAQGGFQFQQEDNQYIIKWEKSSYYFKSGVSGNFMSDDILPIVSTLLSNGSSIQNQTNMRLVINSNGTLQYFIRLAESAPWYLNWWEPRDRCSVFRACGDSASCNRNNGLRCRCLPGFEPVSPESWSAGVYSEGCSIKMSLCGSKEKALNFWPLEVIKVGKPEKHFKTNSEKQCRKVCLKDCICQAYSFTGNTTCWIWEKLDNIQEGDTDGGREILLRQPNIDAGVNQTNQDGRFYKTITRIKQWPLVIAVTVFASVTALACSIVYIYTQKRKVEKQDSITLGDLIRDNEGETLVSLGKTFELGFFTPNGSSDHRRYVGIWYYGSQTETVVWVANRDSPLLDDSGVFATTDDGNLRVLDGNGRTYWSPDLGNSSSVKRTVKLMDSGNLVVSDEDHKSHLARTLWQSFDNPTDTFLPGMKMDDRMVLSSWRSFDDPAPGNFTFQLDQEEENQFITWNRSMKYWKSSVSGKFIGSDEIPSTMSYLLSNFTSSVHNETVPYLNSSLYSDTRMILSFSGQAQYFKWNSLKVWALIWAEPRDRCSVYNSCGNFGSCNSNNKLMCKCLPGFEPSFPEKWNREDFSGGCSRKSKICGKNAESDTFLRLNLMNVGNPDSQFNAKNETECKLECLNNCQCQAYSYRGVQITQRGVTGGSSACLIWSEDINNLQEEYQDGSSLFVRVAGQVSFEAPGGVYRVTRINPETQKFVIQTNTEENCEGGNLRDKILKLDRSSPFHVTGWCDEDSLTGRVEVEISWDPPPEPMCSSSEDCKSWPNSSCNKTGDGKTRCLCNGSFRWNSLSLNCTEGVNNKKRKVSLSLIIALASMSIVILAFLTIILYICFKKRRVAKGQGKRRNIQRNLALHLCDSERRVKDLIDSGRFKEDDRKGGEGLITELCNGFELLMDKNRGVITMESLKKNSAFLGLQDLGDDELASMVREGDLDGDGALNQMEFCVLMFRLSPRLMEESQLWLEEALEEELKNAGF</sequence>
<dbReference type="Pfam" id="PF13833">
    <property type="entry name" value="EF-hand_8"/>
    <property type="match status" value="1"/>
</dbReference>
<feature type="domain" description="Apple" evidence="14">
    <location>
        <begin position="769"/>
        <end position="858"/>
    </location>
</feature>
<evidence type="ECO:0000256" key="8">
    <source>
        <dbReference type="PROSITE-ProRule" id="PRU00076"/>
    </source>
</evidence>
<evidence type="ECO:0000256" key="9">
    <source>
        <dbReference type="SAM" id="Phobius"/>
    </source>
</evidence>
<dbReference type="SUPFAM" id="SSF47473">
    <property type="entry name" value="EF-hand"/>
    <property type="match status" value="1"/>
</dbReference>
<evidence type="ECO:0000313" key="16">
    <source>
        <dbReference type="Proteomes" id="UP000323000"/>
    </source>
</evidence>
<dbReference type="CDD" id="cd00028">
    <property type="entry name" value="B_lectin"/>
    <property type="match status" value="2"/>
</dbReference>
<evidence type="ECO:0000256" key="4">
    <source>
        <dbReference type="ARBA" id="ARBA00023157"/>
    </source>
</evidence>
<evidence type="ECO:0000256" key="5">
    <source>
        <dbReference type="ARBA" id="ARBA00023180"/>
    </source>
</evidence>
<proteinExistence type="predicted"/>
<evidence type="ECO:0000256" key="2">
    <source>
        <dbReference type="ARBA" id="ARBA00022729"/>
    </source>
</evidence>
<dbReference type="InterPro" id="IPR011992">
    <property type="entry name" value="EF-hand-dom_pair"/>
</dbReference>
<evidence type="ECO:0000259" key="13">
    <source>
        <dbReference type="PROSITE" id="PS50927"/>
    </source>
</evidence>
<keyword evidence="3" id="KW-0106">Calcium</keyword>
<keyword evidence="9" id="KW-1133">Transmembrane helix</keyword>
<evidence type="ECO:0000256" key="6">
    <source>
        <dbReference type="ARBA" id="ARBA00047899"/>
    </source>
</evidence>
<dbReference type="InterPro" id="IPR003609">
    <property type="entry name" value="Pan_app"/>
</dbReference>
<evidence type="ECO:0000256" key="7">
    <source>
        <dbReference type="ARBA" id="ARBA00048679"/>
    </source>
</evidence>
<evidence type="ECO:0000313" key="15">
    <source>
        <dbReference type="EMBL" id="TXG55295.1"/>
    </source>
</evidence>
<evidence type="ECO:0000256" key="1">
    <source>
        <dbReference type="ARBA" id="ARBA00012513"/>
    </source>
</evidence>
<feature type="domain" description="EGF-like" evidence="11">
    <location>
        <begin position="715"/>
        <end position="751"/>
    </location>
</feature>
<evidence type="ECO:0000259" key="14">
    <source>
        <dbReference type="PROSITE" id="PS50948"/>
    </source>
</evidence>
<feature type="signal peptide" evidence="10">
    <location>
        <begin position="1"/>
        <end position="27"/>
    </location>
</feature>
<evidence type="ECO:0000256" key="3">
    <source>
        <dbReference type="ARBA" id="ARBA00022837"/>
    </source>
</evidence>
<dbReference type="SMART" id="SM00108">
    <property type="entry name" value="B_lectin"/>
    <property type="match status" value="2"/>
</dbReference>
<dbReference type="OrthoDB" id="1741851at2759"/>
<feature type="transmembrane region" description="Helical" evidence="9">
    <location>
        <begin position="993"/>
        <end position="1014"/>
    </location>
</feature>
<dbReference type="PROSITE" id="PS50948">
    <property type="entry name" value="PAN"/>
    <property type="match status" value="2"/>
</dbReference>
<dbReference type="Pfam" id="PF08276">
    <property type="entry name" value="PAN_2"/>
    <property type="match status" value="2"/>
</dbReference>
<dbReference type="InterPro" id="IPR001480">
    <property type="entry name" value="Bulb-type_lectin_dom"/>
</dbReference>
<keyword evidence="5" id="KW-0325">Glycoprotein</keyword>
<dbReference type="Gene3D" id="2.90.10.10">
    <property type="entry name" value="Bulb-type lectin domain"/>
    <property type="match status" value="2"/>
</dbReference>
<feature type="domain" description="Apple" evidence="14">
    <location>
        <begin position="322"/>
        <end position="400"/>
    </location>
</feature>
<reference evidence="16" key="1">
    <citation type="journal article" date="2019" name="Gigascience">
        <title>De novo genome assembly of the endangered Acer yangbiense, a plant species with extremely small populations endemic to Yunnan Province, China.</title>
        <authorList>
            <person name="Yang J."/>
            <person name="Wariss H.M."/>
            <person name="Tao L."/>
            <person name="Zhang R."/>
            <person name="Yun Q."/>
            <person name="Hollingsworth P."/>
            <person name="Dao Z."/>
            <person name="Luo G."/>
            <person name="Guo H."/>
            <person name="Ma Y."/>
            <person name="Sun W."/>
        </authorList>
    </citation>
    <scope>NUCLEOTIDE SEQUENCE [LARGE SCALE GENOMIC DNA]</scope>
    <source>
        <strain evidence="16">cv. Malutang</strain>
    </source>
</reference>
<keyword evidence="16" id="KW-1185">Reference proteome</keyword>
<dbReference type="Pfam" id="PF00954">
    <property type="entry name" value="S_locus_glycop"/>
    <property type="match status" value="2"/>
</dbReference>
<dbReference type="GO" id="GO:0005509">
    <property type="term" value="F:calcium ion binding"/>
    <property type="evidence" value="ECO:0007669"/>
    <property type="project" value="InterPro"/>
</dbReference>
<name>A0A5C7HF70_9ROSI</name>
<dbReference type="InterPro" id="IPR036426">
    <property type="entry name" value="Bulb-type_lectin_dom_sf"/>
</dbReference>
<dbReference type="InterPro" id="IPR000742">
    <property type="entry name" value="EGF"/>
</dbReference>
<dbReference type="InterPro" id="IPR018247">
    <property type="entry name" value="EF_Hand_1_Ca_BS"/>
</dbReference>
<keyword evidence="9" id="KW-0812">Transmembrane</keyword>
<organism evidence="15 16">
    <name type="scientific">Acer yangbiense</name>
    <dbReference type="NCBI Taxonomy" id="1000413"/>
    <lineage>
        <taxon>Eukaryota</taxon>
        <taxon>Viridiplantae</taxon>
        <taxon>Streptophyta</taxon>
        <taxon>Embryophyta</taxon>
        <taxon>Tracheophyta</taxon>
        <taxon>Spermatophyta</taxon>
        <taxon>Magnoliopsida</taxon>
        <taxon>eudicotyledons</taxon>
        <taxon>Gunneridae</taxon>
        <taxon>Pentapetalae</taxon>
        <taxon>rosids</taxon>
        <taxon>malvids</taxon>
        <taxon>Sapindales</taxon>
        <taxon>Sapindaceae</taxon>
        <taxon>Hippocastanoideae</taxon>
        <taxon>Acereae</taxon>
        <taxon>Acer</taxon>
    </lineage>
</organism>
<dbReference type="CDD" id="cd01098">
    <property type="entry name" value="PAN_AP_plant"/>
    <property type="match status" value="2"/>
</dbReference>
<comment type="catalytic activity">
    <reaction evidence="6">
        <text>L-threonyl-[protein] + ATP = O-phospho-L-threonyl-[protein] + ADP + H(+)</text>
        <dbReference type="Rhea" id="RHEA:46608"/>
        <dbReference type="Rhea" id="RHEA-COMP:11060"/>
        <dbReference type="Rhea" id="RHEA-COMP:11605"/>
        <dbReference type="ChEBI" id="CHEBI:15378"/>
        <dbReference type="ChEBI" id="CHEBI:30013"/>
        <dbReference type="ChEBI" id="CHEBI:30616"/>
        <dbReference type="ChEBI" id="CHEBI:61977"/>
        <dbReference type="ChEBI" id="CHEBI:456216"/>
        <dbReference type="EC" id="2.7.11.1"/>
    </reaction>
</comment>
<dbReference type="GO" id="GO:0004674">
    <property type="term" value="F:protein serine/threonine kinase activity"/>
    <property type="evidence" value="ECO:0007669"/>
    <property type="project" value="UniProtKB-EC"/>
</dbReference>
<dbReference type="GO" id="GO:0048544">
    <property type="term" value="P:recognition of pollen"/>
    <property type="evidence" value="ECO:0007669"/>
    <property type="project" value="InterPro"/>
</dbReference>
<dbReference type="AlphaFoldDB" id="A0A5C7HF70"/>
<dbReference type="Pfam" id="PF01453">
    <property type="entry name" value="B_lectin"/>
    <property type="match status" value="2"/>
</dbReference>
<dbReference type="SMART" id="SM00473">
    <property type="entry name" value="PAN_AP"/>
    <property type="match status" value="2"/>
</dbReference>
<keyword evidence="4" id="KW-1015">Disulfide bond</keyword>
<comment type="catalytic activity">
    <reaction evidence="7">
        <text>L-seryl-[protein] + ATP = O-phospho-L-seryl-[protein] + ADP + H(+)</text>
        <dbReference type="Rhea" id="RHEA:17989"/>
        <dbReference type="Rhea" id="RHEA-COMP:9863"/>
        <dbReference type="Rhea" id="RHEA-COMP:11604"/>
        <dbReference type="ChEBI" id="CHEBI:15378"/>
        <dbReference type="ChEBI" id="CHEBI:29999"/>
        <dbReference type="ChEBI" id="CHEBI:30616"/>
        <dbReference type="ChEBI" id="CHEBI:83421"/>
        <dbReference type="ChEBI" id="CHEBI:456216"/>
        <dbReference type="EC" id="2.7.11.1"/>
    </reaction>
</comment>
<feature type="domain" description="Bulb-type lectin" evidence="13">
    <location>
        <begin position="28"/>
        <end position="151"/>
    </location>
</feature>
<gene>
    <name evidence="15" type="ORF">EZV62_020551</name>
</gene>
<dbReference type="Gene3D" id="1.10.238.10">
    <property type="entry name" value="EF-hand"/>
    <property type="match status" value="1"/>
</dbReference>
<dbReference type="PROSITE" id="PS50222">
    <property type="entry name" value="EF_HAND_2"/>
    <property type="match status" value="1"/>
</dbReference>
<dbReference type="SUPFAM" id="SSF51110">
    <property type="entry name" value="alpha-D-mannose-specific plant lectins"/>
    <property type="match status" value="2"/>
</dbReference>
<evidence type="ECO:0000259" key="11">
    <source>
        <dbReference type="PROSITE" id="PS50026"/>
    </source>
</evidence>
<feature type="domain" description="Bulb-type lectin" evidence="13">
    <location>
        <begin position="459"/>
        <end position="583"/>
    </location>
</feature>
<keyword evidence="8" id="KW-0245">EGF-like domain</keyword>
<dbReference type="EC" id="2.7.11.1" evidence="1"/>
<comment type="caution">
    <text evidence="15">The sequence shown here is derived from an EMBL/GenBank/DDBJ whole genome shotgun (WGS) entry which is preliminary data.</text>
</comment>
<feature type="chain" id="PRO_5022699654" description="non-specific serine/threonine protein kinase" evidence="10">
    <location>
        <begin position="28"/>
        <end position="1159"/>
    </location>
</feature>
<evidence type="ECO:0000259" key="12">
    <source>
        <dbReference type="PROSITE" id="PS50222"/>
    </source>
</evidence>
<dbReference type="PROSITE" id="PS50026">
    <property type="entry name" value="EGF_3"/>
    <property type="match status" value="1"/>
</dbReference>
<dbReference type="PROSITE" id="PS50927">
    <property type="entry name" value="BULB_LECTIN"/>
    <property type="match status" value="2"/>
</dbReference>
<accession>A0A5C7HF70</accession>
<dbReference type="PANTHER" id="PTHR32444">
    <property type="entry name" value="BULB-TYPE LECTIN DOMAIN-CONTAINING PROTEIN"/>
    <property type="match status" value="1"/>
</dbReference>
<comment type="caution">
    <text evidence="8">Lacks conserved residue(s) required for the propagation of feature annotation.</text>
</comment>
<keyword evidence="9" id="KW-0472">Membrane</keyword>
<protein>
    <recommendedName>
        <fullName evidence="1">non-specific serine/threonine protein kinase</fullName>
        <ecNumber evidence="1">2.7.11.1</ecNumber>
    </recommendedName>
</protein>
<keyword evidence="2 10" id="KW-0732">Signal</keyword>
<feature type="domain" description="EF-hand" evidence="12">
    <location>
        <begin position="1102"/>
        <end position="1137"/>
    </location>
</feature>
<dbReference type="Proteomes" id="UP000323000">
    <property type="component" value="Chromosome 9"/>
</dbReference>
<dbReference type="InterPro" id="IPR000858">
    <property type="entry name" value="S_locus_glycoprot_dom"/>
</dbReference>
<dbReference type="FunFam" id="2.90.10.10:FF:000005">
    <property type="entry name" value="G-type lectin S-receptor-like serine/threonine-protein kinase"/>
    <property type="match status" value="2"/>
</dbReference>
<dbReference type="EMBL" id="VAHF01000009">
    <property type="protein sequence ID" value="TXG55295.1"/>
    <property type="molecule type" value="Genomic_DNA"/>
</dbReference>
<feature type="transmembrane region" description="Helical" evidence="9">
    <location>
        <begin position="425"/>
        <end position="448"/>
    </location>
</feature>
<dbReference type="PANTHER" id="PTHR32444:SF235">
    <property type="entry name" value="OS01G0783900 PROTEIN"/>
    <property type="match status" value="1"/>
</dbReference>